<evidence type="ECO:0000313" key="1">
    <source>
        <dbReference type="EMBL" id="KAF3967676.1"/>
    </source>
</evidence>
<keyword evidence="2" id="KW-1185">Reference proteome</keyword>
<dbReference type="Proteomes" id="UP000737018">
    <property type="component" value="Unassembled WGS sequence"/>
</dbReference>
<gene>
    <name evidence="1" type="ORF">CMV_008339</name>
</gene>
<name>A0A8J4W256_9ROSI</name>
<sequence length="151" mass="16628">MCFQVEIILSPPHSIYSKSLNMVGAYDSYIADAIGSHLLPSAVKPSHAVIICEESFHGISGMSFVISLTRPTLMFNLDAIHRLNAGNSKFAQGLETYLLSRDHTNLKSEFQLGNGKITVNCIENLPPVDLVLGEHLFLSVGDYFSRTKKSE</sequence>
<reference evidence="1" key="1">
    <citation type="submission" date="2020-03" db="EMBL/GenBank/DDBJ databases">
        <title>Castanea mollissima Vanexum genome sequencing.</title>
        <authorList>
            <person name="Staton M."/>
        </authorList>
    </citation>
    <scope>NUCLEOTIDE SEQUENCE</scope>
    <source>
        <tissue evidence="1">Leaf</tissue>
    </source>
</reference>
<comment type="caution">
    <text evidence="1">The sequence shown here is derived from an EMBL/GenBank/DDBJ whole genome shotgun (WGS) entry which is preliminary data.</text>
</comment>
<organism evidence="1 2">
    <name type="scientific">Castanea mollissima</name>
    <name type="common">Chinese chestnut</name>
    <dbReference type="NCBI Taxonomy" id="60419"/>
    <lineage>
        <taxon>Eukaryota</taxon>
        <taxon>Viridiplantae</taxon>
        <taxon>Streptophyta</taxon>
        <taxon>Embryophyta</taxon>
        <taxon>Tracheophyta</taxon>
        <taxon>Spermatophyta</taxon>
        <taxon>Magnoliopsida</taxon>
        <taxon>eudicotyledons</taxon>
        <taxon>Gunneridae</taxon>
        <taxon>Pentapetalae</taxon>
        <taxon>rosids</taxon>
        <taxon>fabids</taxon>
        <taxon>Fagales</taxon>
        <taxon>Fagaceae</taxon>
        <taxon>Castanea</taxon>
    </lineage>
</organism>
<dbReference type="EMBL" id="JRKL02000866">
    <property type="protein sequence ID" value="KAF3967676.1"/>
    <property type="molecule type" value="Genomic_DNA"/>
</dbReference>
<protein>
    <submittedName>
        <fullName evidence="1">Uncharacterized protein</fullName>
    </submittedName>
</protein>
<proteinExistence type="predicted"/>
<dbReference type="AlphaFoldDB" id="A0A8J4W256"/>
<dbReference type="OrthoDB" id="1706657at2759"/>
<evidence type="ECO:0000313" key="2">
    <source>
        <dbReference type="Proteomes" id="UP000737018"/>
    </source>
</evidence>
<accession>A0A8J4W256</accession>